<dbReference type="Pfam" id="PF00072">
    <property type="entry name" value="Response_reg"/>
    <property type="match status" value="1"/>
</dbReference>
<dbReference type="Proteomes" id="UP000325255">
    <property type="component" value="Unassembled WGS sequence"/>
</dbReference>
<dbReference type="Pfam" id="PF02518">
    <property type="entry name" value="HATPase_c"/>
    <property type="match status" value="1"/>
</dbReference>
<keyword evidence="6" id="KW-0418">Kinase</keyword>
<keyword evidence="4 7" id="KW-0597">Phosphoprotein</keyword>
<dbReference type="Gene3D" id="1.10.287.130">
    <property type="match status" value="1"/>
</dbReference>
<dbReference type="Gene3D" id="3.40.50.2300">
    <property type="match status" value="1"/>
</dbReference>
<sequence>MSLLLRVVLVIVVALLPALGIQLYNENALRAATERDMRAEAQHEARSVAGELELLLSGIRGMLVALAAHPAIRAGDPAACMAALADVRERALPDGTLALVDAAGRVLCGSPQASPEAASGTFVPVPSAAGRGGFSVGGHVLDPFTGRSLLGVVYPVHGLAGVPDAMLMAGLDLRRLRTQIEGRELPAPYSVMLADRAGHILLPLPEGGKEDDLVTAGFGWMMTATAPGVTEWRGGDGVRRIIGYVPPVAPMPDLFVSVGYDTDAAYAEGAAASRRTYLLMALGFGLACILAFLVARRIIGEPVGDILRAVEQWREGTRGIHVRVPGGGGEIARIARAVNELVDAAGHSEAALARANAELERRVAERTQQLEAEMRERQRAQADLLQSQKMEVLGYLTGGIAHDFNNLLTAVIGNLQLAMRRSAGQAELQRLLLGASRAADRGAALIRRMLAFARRQVLHPQAVDLQALVGGMENLLARTIGPAVRVAGLLPPGLWHVRSDPAQLELVLLNLAINARDAMPEGGTLIISAGNETVLPGATHPAELAAGEYVRISVVDTGVGMDVATLARACEPFFTTKPVGRGSGLGLSMVHGVAMQSGGGVQIESQPGEGTTVSLWLPRAEALPVDLSAGSAEAPPAAVGGATILLVDDDEDVVEFAACTLDEAGYRVLQAGNGAVALALLQAGTAVDLLVTDLAMPKMTGSVLVRHARALRPGLPVLVVTGYADLDKATGDMAGLPVLDKPYRAVQLLEAVARLLATVPAGR</sequence>
<proteinExistence type="predicted"/>
<keyword evidence="9" id="KW-0472">Membrane</keyword>
<name>A0A5M6IPH4_9PROT</name>
<comment type="caution">
    <text evidence="13">The sequence shown here is derived from an EMBL/GenBank/DDBJ whole genome shotgun (WGS) entry which is preliminary data.</text>
</comment>
<gene>
    <name evidence="13" type="ORF">F1189_24585</name>
</gene>
<feature type="domain" description="HAMP" evidence="12">
    <location>
        <begin position="297"/>
        <end position="350"/>
    </location>
</feature>
<evidence type="ECO:0000256" key="4">
    <source>
        <dbReference type="ARBA" id="ARBA00022553"/>
    </source>
</evidence>
<dbReference type="InterPro" id="IPR003661">
    <property type="entry name" value="HisK_dim/P_dom"/>
</dbReference>
<keyword evidence="5" id="KW-0808">Transferase</keyword>
<keyword evidence="9" id="KW-1133">Transmembrane helix</keyword>
<dbReference type="Pfam" id="PF00512">
    <property type="entry name" value="HisKA"/>
    <property type="match status" value="1"/>
</dbReference>
<keyword evidence="14" id="KW-1185">Reference proteome</keyword>
<dbReference type="PANTHER" id="PTHR43065">
    <property type="entry name" value="SENSOR HISTIDINE KINASE"/>
    <property type="match status" value="1"/>
</dbReference>
<dbReference type="AlphaFoldDB" id="A0A5M6IPH4"/>
<evidence type="ECO:0000256" key="8">
    <source>
        <dbReference type="SAM" id="Coils"/>
    </source>
</evidence>
<dbReference type="SMART" id="SM00388">
    <property type="entry name" value="HisKA"/>
    <property type="match status" value="1"/>
</dbReference>
<dbReference type="SMART" id="SM00387">
    <property type="entry name" value="HATPase_c"/>
    <property type="match status" value="1"/>
</dbReference>
<accession>A0A5M6IPH4</accession>
<dbReference type="SUPFAM" id="SSF47384">
    <property type="entry name" value="Homodimeric domain of signal transducing histidine kinase"/>
    <property type="match status" value="1"/>
</dbReference>
<dbReference type="InterPro" id="IPR036097">
    <property type="entry name" value="HisK_dim/P_sf"/>
</dbReference>
<feature type="modified residue" description="4-aspartylphosphate" evidence="7">
    <location>
        <position position="693"/>
    </location>
</feature>
<evidence type="ECO:0000259" key="11">
    <source>
        <dbReference type="PROSITE" id="PS50110"/>
    </source>
</evidence>
<keyword evidence="9" id="KW-0812">Transmembrane</keyword>
<dbReference type="InterPro" id="IPR004358">
    <property type="entry name" value="Sig_transdc_His_kin-like_C"/>
</dbReference>
<feature type="domain" description="Response regulatory" evidence="11">
    <location>
        <begin position="643"/>
        <end position="756"/>
    </location>
</feature>
<dbReference type="InterPro" id="IPR011006">
    <property type="entry name" value="CheY-like_superfamily"/>
</dbReference>
<dbReference type="OrthoDB" id="8169077at2"/>
<dbReference type="PANTHER" id="PTHR43065:SF42">
    <property type="entry name" value="TWO-COMPONENT SENSOR PPRA"/>
    <property type="match status" value="1"/>
</dbReference>
<dbReference type="SMART" id="SM00448">
    <property type="entry name" value="REC"/>
    <property type="match status" value="1"/>
</dbReference>
<dbReference type="InterPro" id="IPR036890">
    <property type="entry name" value="HATPase_C_sf"/>
</dbReference>
<evidence type="ECO:0000256" key="2">
    <source>
        <dbReference type="ARBA" id="ARBA00004370"/>
    </source>
</evidence>
<dbReference type="GO" id="GO:0016020">
    <property type="term" value="C:membrane"/>
    <property type="evidence" value="ECO:0007669"/>
    <property type="project" value="UniProtKB-SubCell"/>
</dbReference>
<dbReference type="EC" id="2.7.13.3" evidence="3"/>
<dbReference type="Gene3D" id="6.10.340.10">
    <property type="match status" value="1"/>
</dbReference>
<evidence type="ECO:0000259" key="12">
    <source>
        <dbReference type="PROSITE" id="PS50885"/>
    </source>
</evidence>
<reference evidence="13 14" key="1">
    <citation type="submission" date="2019-09" db="EMBL/GenBank/DDBJ databases">
        <title>Genome sequence of Rhodovastum atsumiense, a diverse member of the Acetobacteraceae family of non-sulfur purple photosynthetic bacteria.</title>
        <authorList>
            <person name="Meyer T."/>
            <person name="Kyndt J."/>
        </authorList>
    </citation>
    <scope>NUCLEOTIDE SEQUENCE [LARGE SCALE GENOMIC DNA]</scope>
    <source>
        <strain evidence="13 14">DSM 21279</strain>
    </source>
</reference>
<dbReference type="RefSeq" id="WP_150043817.1">
    <property type="nucleotide sequence ID" value="NZ_OW485601.1"/>
</dbReference>
<dbReference type="GO" id="GO:0000155">
    <property type="term" value="F:phosphorelay sensor kinase activity"/>
    <property type="evidence" value="ECO:0007669"/>
    <property type="project" value="InterPro"/>
</dbReference>
<dbReference type="InterPro" id="IPR005467">
    <property type="entry name" value="His_kinase_dom"/>
</dbReference>
<evidence type="ECO:0000256" key="3">
    <source>
        <dbReference type="ARBA" id="ARBA00012438"/>
    </source>
</evidence>
<evidence type="ECO:0000259" key="10">
    <source>
        <dbReference type="PROSITE" id="PS50109"/>
    </source>
</evidence>
<evidence type="ECO:0000256" key="9">
    <source>
        <dbReference type="SAM" id="Phobius"/>
    </source>
</evidence>
<organism evidence="13 14">
    <name type="scientific">Rhodovastum atsumiense</name>
    <dbReference type="NCBI Taxonomy" id="504468"/>
    <lineage>
        <taxon>Bacteria</taxon>
        <taxon>Pseudomonadati</taxon>
        <taxon>Pseudomonadota</taxon>
        <taxon>Alphaproteobacteria</taxon>
        <taxon>Acetobacterales</taxon>
        <taxon>Acetobacteraceae</taxon>
        <taxon>Rhodovastum</taxon>
    </lineage>
</organism>
<dbReference type="PROSITE" id="PS50109">
    <property type="entry name" value="HIS_KIN"/>
    <property type="match status" value="1"/>
</dbReference>
<evidence type="ECO:0000256" key="1">
    <source>
        <dbReference type="ARBA" id="ARBA00000085"/>
    </source>
</evidence>
<dbReference type="PROSITE" id="PS50110">
    <property type="entry name" value="RESPONSE_REGULATORY"/>
    <property type="match status" value="1"/>
</dbReference>
<dbReference type="Gene3D" id="3.30.450.20">
    <property type="entry name" value="PAS domain"/>
    <property type="match status" value="1"/>
</dbReference>
<dbReference type="CDD" id="cd00082">
    <property type="entry name" value="HisKA"/>
    <property type="match status" value="1"/>
</dbReference>
<feature type="coiled-coil region" evidence="8">
    <location>
        <begin position="356"/>
        <end position="390"/>
    </location>
</feature>
<dbReference type="SUPFAM" id="SSF55874">
    <property type="entry name" value="ATPase domain of HSP90 chaperone/DNA topoisomerase II/histidine kinase"/>
    <property type="match status" value="1"/>
</dbReference>
<evidence type="ECO:0000256" key="5">
    <source>
        <dbReference type="ARBA" id="ARBA00022679"/>
    </source>
</evidence>
<dbReference type="Gene3D" id="3.30.565.10">
    <property type="entry name" value="Histidine kinase-like ATPase, C-terminal domain"/>
    <property type="match status" value="1"/>
</dbReference>
<evidence type="ECO:0000313" key="14">
    <source>
        <dbReference type="Proteomes" id="UP000325255"/>
    </source>
</evidence>
<keyword evidence="8" id="KW-0175">Coiled coil</keyword>
<dbReference type="InterPro" id="IPR003594">
    <property type="entry name" value="HATPase_dom"/>
</dbReference>
<evidence type="ECO:0000256" key="7">
    <source>
        <dbReference type="PROSITE-ProRule" id="PRU00169"/>
    </source>
</evidence>
<feature type="domain" description="Histidine kinase" evidence="10">
    <location>
        <begin position="399"/>
        <end position="621"/>
    </location>
</feature>
<feature type="transmembrane region" description="Helical" evidence="9">
    <location>
        <begin position="277"/>
        <end position="295"/>
    </location>
</feature>
<protein>
    <recommendedName>
        <fullName evidence="3">histidine kinase</fullName>
        <ecNumber evidence="3">2.7.13.3</ecNumber>
    </recommendedName>
</protein>
<dbReference type="PRINTS" id="PR00344">
    <property type="entry name" value="BCTRLSENSOR"/>
</dbReference>
<comment type="subcellular location">
    <subcellularLocation>
        <location evidence="2">Membrane</location>
    </subcellularLocation>
</comment>
<dbReference type="EMBL" id="VWPK01000052">
    <property type="protein sequence ID" value="KAA5609375.1"/>
    <property type="molecule type" value="Genomic_DNA"/>
</dbReference>
<dbReference type="InterPro" id="IPR001789">
    <property type="entry name" value="Sig_transdc_resp-reg_receiver"/>
</dbReference>
<dbReference type="InterPro" id="IPR003660">
    <property type="entry name" value="HAMP_dom"/>
</dbReference>
<comment type="catalytic activity">
    <reaction evidence="1">
        <text>ATP + protein L-histidine = ADP + protein N-phospho-L-histidine.</text>
        <dbReference type="EC" id="2.7.13.3"/>
    </reaction>
</comment>
<dbReference type="PROSITE" id="PS50885">
    <property type="entry name" value="HAMP"/>
    <property type="match status" value="1"/>
</dbReference>
<evidence type="ECO:0000313" key="13">
    <source>
        <dbReference type="EMBL" id="KAA5609375.1"/>
    </source>
</evidence>
<dbReference type="SUPFAM" id="SSF52172">
    <property type="entry name" value="CheY-like"/>
    <property type="match status" value="1"/>
</dbReference>
<evidence type="ECO:0000256" key="6">
    <source>
        <dbReference type="ARBA" id="ARBA00022777"/>
    </source>
</evidence>